<dbReference type="PROSITE" id="PS51257">
    <property type="entry name" value="PROKAR_LIPOPROTEIN"/>
    <property type="match status" value="1"/>
</dbReference>
<evidence type="ECO:0000313" key="4">
    <source>
        <dbReference type="EMBL" id="AAO20896.1"/>
    </source>
</evidence>
<organism evidence="4">
    <name type="scientific">Metamycoplasma arthritidis</name>
    <name type="common">Mycoplasma arthritidis</name>
    <dbReference type="NCBI Taxonomy" id="2111"/>
    <lineage>
        <taxon>Bacteria</taxon>
        <taxon>Bacillati</taxon>
        <taxon>Mycoplasmatota</taxon>
        <taxon>Mycoplasmoidales</taxon>
        <taxon>Metamycoplasmataceae</taxon>
        <taxon>Metamycoplasma</taxon>
    </lineage>
</organism>
<sequence>MKTRNKKLSLFLSFGAPVLATSFLVSCAPSYRPSWGPENQQNRWNTNAHYDDGSSDPSDPRRILSPLWKKYRSDGKIMYVKGDTAIFDIPGFSVGTKEELASPTPWKYDTHAKMKKVIEEVKKYNNDPKNKVKIKNLVLDLSLNGGGDIPVVQKTLGFMTKKPVYMWDYDIASQKVYEDGARIDTNGDGKIDDNDGHLEFNWYVLAGKPTFSAASQFVALVQTKNLQKLLVKEPVAAWLKISH</sequence>
<dbReference type="InterPro" id="IPR005151">
    <property type="entry name" value="Tail-specific_protease"/>
</dbReference>
<accession>Q84IB4</accession>
<proteinExistence type="predicted"/>
<feature type="signal peptide" evidence="2">
    <location>
        <begin position="1"/>
        <end position="27"/>
    </location>
</feature>
<feature type="compositionally biased region" description="Polar residues" evidence="1">
    <location>
        <begin position="37"/>
        <end position="48"/>
    </location>
</feature>
<dbReference type="SUPFAM" id="SSF52096">
    <property type="entry name" value="ClpP/crotonase"/>
    <property type="match status" value="1"/>
</dbReference>
<dbReference type="GO" id="GO:0008236">
    <property type="term" value="F:serine-type peptidase activity"/>
    <property type="evidence" value="ECO:0007669"/>
    <property type="project" value="InterPro"/>
</dbReference>
<keyword evidence="2" id="KW-0732">Signal</keyword>
<dbReference type="Gene3D" id="3.90.226.10">
    <property type="entry name" value="2-enoyl-CoA Hydratase, Chain A, domain 1"/>
    <property type="match status" value="1"/>
</dbReference>
<feature type="chain" id="PRO_5004298109" evidence="2">
    <location>
        <begin position="28"/>
        <end position="243"/>
    </location>
</feature>
<evidence type="ECO:0000256" key="1">
    <source>
        <dbReference type="SAM" id="MobiDB-lite"/>
    </source>
</evidence>
<reference evidence="4" key="1">
    <citation type="submission" date="1999-05" db="EMBL/GenBank/DDBJ databases">
        <title>Identification of a Mycoplasma arthritidis Chromosomal Locus with Potential for Recombination.</title>
        <authorList>
            <person name="Washburn L.R."/>
            <person name="Miller E.J."/>
        </authorList>
    </citation>
    <scope>NUCLEOTIDE SEQUENCE</scope>
    <source>
        <strain evidence="4">158p10p9</strain>
    </source>
</reference>
<evidence type="ECO:0000259" key="3">
    <source>
        <dbReference type="Pfam" id="PF03572"/>
    </source>
</evidence>
<protein>
    <submittedName>
        <fullName evidence="4">Hypothetical lipoprotein</fullName>
    </submittedName>
</protein>
<dbReference type="AlphaFoldDB" id="Q84IB4"/>
<evidence type="ECO:0000256" key="2">
    <source>
        <dbReference type="SAM" id="SignalP"/>
    </source>
</evidence>
<name>Q84IB4_METAT</name>
<dbReference type="InterPro" id="IPR029045">
    <property type="entry name" value="ClpP/crotonase-like_dom_sf"/>
</dbReference>
<keyword evidence="4" id="KW-0449">Lipoprotein</keyword>
<dbReference type="GO" id="GO:0006508">
    <property type="term" value="P:proteolysis"/>
    <property type="evidence" value="ECO:0007669"/>
    <property type="project" value="InterPro"/>
</dbReference>
<feature type="region of interest" description="Disordered" evidence="1">
    <location>
        <begin position="34"/>
        <end position="61"/>
    </location>
</feature>
<dbReference type="EMBL" id="AF154924">
    <property type="protein sequence ID" value="AAO20896.1"/>
    <property type="molecule type" value="Genomic_DNA"/>
</dbReference>
<feature type="domain" description="Tail specific protease" evidence="3">
    <location>
        <begin position="109"/>
        <end position="229"/>
    </location>
</feature>
<dbReference type="Pfam" id="PF03572">
    <property type="entry name" value="Peptidase_S41"/>
    <property type="match status" value="1"/>
</dbReference>